<dbReference type="PANTHER" id="PTHR42776:SF27">
    <property type="entry name" value="DIPEPTIDYL PEPTIDASE FAMILY MEMBER 6"/>
    <property type="match status" value="1"/>
</dbReference>
<dbReference type="GO" id="GO:0004252">
    <property type="term" value="F:serine-type endopeptidase activity"/>
    <property type="evidence" value="ECO:0007669"/>
    <property type="project" value="TreeGrafter"/>
</dbReference>
<sequence length="631" mass="72046">MLNHFKKLFCVAVIIAVCSCNNKKVPPIPIGDFFNPPDKSVFHISPDGKYISYLKRFKGKQNIYIKTLADGTERMATSFLDYSVRDYFWTYNNQIILIKNIFELNQFQMFAINAATLQKSTLLTTGKVNFRLLNRNPNNPDVITISMNKRDSSAIDVYRMNTKTGELKMYIKNPGNITEWFPDADGKIRLAKASDGVNETILFRENDDSKFRSIIVNNFKNMVEPVAFTGAKNYFYALSNVNRDKTALVEINAENGKEEKVIYENANADIEDVSYSKRKHRLEMVSWAEAKPQKHFLNDGVKAIYDDVSQQLPDNEIRIIDRDSSESHFLISTYNDRNAGLFYLYSVADKKLVKLNDRDPRINPADLCEMKPISFKASDGTLINGYLTLPAGRRAENLPIVVIPHADPWRRNTWGYSAEVQFLANRGYGVFQVNYRGSTGYGKKFYSAGFKQVGGKMQQDITDGVKWLIAKKIANPKQIGIFGTAFGGFSALYGVSFNPGLYSCAAVQYGLINFFTFVKDVPPYLKPYLSMIYEKVGNPETDADMFRAISPVFNTDKIKVPLLIYQSARDPHANMSELNQFVRELKKRKVSVNYILVNNTRNGDHSQRERNRLQMYTELEKFLEINLLGKK</sequence>
<dbReference type="InterPro" id="IPR011042">
    <property type="entry name" value="6-blade_b-propeller_TolB-like"/>
</dbReference>
<dbReference type="PANTHER" id="PTHR42776">
    <property type="entry name" value="SERINE PEPTIDASE S9 FAMILY MEMBER"/>
    <property type="match status" value="1"/>
</dbReference>
<dbReference type="HOGENOM" id="CLU_008615_3_1_10"/>
<dbReference type="SUPFAM" id="SSF82171">
    <property type="entry name" value="DPP6 N-terminal domain-like"/>
    <property type="match status" value="1"/>
</dbReference>
<dbReference type="STRING" id="714943.Mucpa_3964"/>
<evidence type="ECO:0000256" key="1">
    <source>
        <dbReference type="ARBA" id="ARBA00022801"/>
    </source>
</evidence>
<name>H1Y2K7_9SPHI</name>
<proteinExistence type="predicted"/>
<feature type="domain" description="Peptidase S9 prolyl oligopeptidase catalytic" evidence="2">
    <location>
        <begin position="414"/>
        <end position="624"/>
    </location>
</feature>
<organism evidence="3 4">
    <name type="scientific">Mucilaginibacter paludis DSM 18603</name>
    <dbReference type="NCBI Taxonomy" id="714943"/>
    <lineage>
        <taxon>Bacteria</taxon>
        <taxon>Pseudomonadati</taxon>
        <taxon>Bacteroidota</taxon>
        <taxon>Sphingobacteriia</taxon>
        <taxon>Sphingobacteriales</taxon>
        <taxon>Sphingobacteriaceae</taxon>
        <taxon>Mucilaginibacter</taxon>
    </lineage>
</organism>
<evidence type="ECO:0000313" key="4">
    <source>
        <dbReference type="Proteomes" id="UP000002774"/>
    </source>
</evidence>
<dbReference type="InterPro" id="IPR029058">
    <property type="entry name" value="AB_hydrolase_fold"/>
</dbReference>
<keyword evidence="4" id="KW-1185">Reference proteome</keyword>
<dbReference type="RefSeq" id="WP_008508783.1">
    <property type="nucleotide sequence ID" value="NZ_CM001403.1"/>
</dbReference>
<evidence type="ECO:0000259" key="2">
    <source>
        <dbReference type="Pfam" id="PF00326"/>
    </source>
</evidence>
<dbReference type="Gene3D" id="3.40.50.1820">
    <property type="entry name" value="alpha/beta hydrolase"/>
    <property type="match status" value="1"/>
</dbReference>
<accession>H1Y2K7</accession>
<dbReference type="eggNOG" id="COG1506">
    <property type="taxonomic scope" value="Bacteria"/>
</dbReference>
<evidence type="ECO:0000313" key="3">
    <source>
        <dbReference type="EMBL" id="EHQ28055.1"/>
    </source>
</evidence>
<reference evidence="3" key="1">
    <citation type="submission" date="2011-09" db="EMBL/GenBank/DDBJ databases">
        <title>The permanent draft genome of Mucilaginibacter paludis DSM 18603.</title>
        <authorList>
            <consortium name="US DOE Joint Genome Institute (JGI-PGF)"/>
            <person name="Lucas S."/>
            <person name="Han J."/>
            <person name="Lapidus A."/>
            <person name="Bruce D."/>
            <person name="Goodwin L."/>
            <person name="Pitluck S."/>
            <person name="Peters L."/>
            <person name="Kyrpides N."/>
            <person name="Mavromatis K."/>
            <person name="Ivanova N."/>
            <person name="Mikhailova N."/>
            <person name="Held B."/>
            <person name="Detter J.C."/>
            <person name="Tapia R."/>
            <person name="Han C."/>
            <person name="Land M."/>
            <person name="Hauser L."/>
            <person name="Markowitz V."/>
            <person name="Cheng J.-F."/>
            <person name="Hugenholtz P."/>
            <person name="Woyke T."/>
            <person name="Wu D."/>
            <person name="Tindall B."/>
            <person name="Brambilla E."/>
            <person name="Klenk H.-P."/>
            <person name="Eisen J.A."/>
        </authorList>
    </citation>
    <scope>NUCLEOTIDE SEQUENCE [LARGE SCALE GENOMIC DNA]</scope>
    <source>
        <strain evidence="3">DSM 18603</strain>
    </source>
</reference>
<dbReference type="InterPro" id="IPR001375">
    <property type="entry name" value="Peptidase_S9_cat"/>
</dbReference>
<dbReference type="Pfam" id="PF00326">
    <property type="entry name" value="Peptidase_S9"/>
    <property type="match status" value="1"/>
</dbReference>
<dbReference type="EMBL" id="CM001403">
    <property type="protein sequence ID" value="EHQ28055.1"/>
    <property type="molecule type" value="Genomic_DNA"/>
</dbReference>
<dbReference type="AlphaFoldDB" id="H1Y2K7"/>
<dbReference type="OrthoDB" id="108903at2"/>
<dbReference type="GO" id="GO:0006508">
    <property type="term" value="P:proteolysis"/>
    <property type="evidence" value="ECO:0007669"/>
    <property type="project" value="InterPro"/>
</dbReference>
<dbReference type="PROSITE" id="PS51257">
    <property type="entry name" value="PROKAR_LIPOPROTEIN"/>
    <property type="match status" value="1"/>
</dbReference>
<dbReference type="Gene3D" id="2.120.10.30">
    <property type="entry name" value="TolB, C-terminal domain"/>
    <property type="match status" value="1"/>
</dbReference>
<dbReference type="SUPFAM" id="SSF53474">
    <property type="entry name" value="alpha/beta-Hydrolases"/>
    <property type="match status" value="1"/>
</dbReference>
<keyword evidence="1" id="KW-0378">Hydrolase</keyword>
<gene>
    <name evidence="3" type="ORF">Mucpa_3964</name>
</gene>
<protein>
    <submittedName>
        <fullName evidence="3">Peptidase S9 prolyl oligopeptidase active site domain protein</fullName>
    </submittedName>
</protein>
<dbReference type="Proteomes" id="UP000002774">
    <property type="component" value="Chromosome"/>
</dbReference>